<protein>
    <recommendedName>
        <fullName evidence="9">GGDEF domain-containing protein</fullName>
    </recommendedName>
</protein>
<evidence type="ECO:0008006" key="9">
    <source>
        <dbReference type="Google" id="ProtNLM"/>
    </source>
</evidence>
<dbReference type="Gene3D" id="3.20.20.450">
    <property type="entry name" value="EAL domain"/>
    <property type="match status" value="1"/>
</dbReference>
<dbReference type="Gene3D" id="3.30.450.20">
    <property type="entry name" value="PAS domain"/>
    <property type="match status" value="1"/>
</dbReference>
<dbReference type="PROSITE" id="PS50112">
    <property type="entry name" value="PAS"/>
    <property type="match status" value="1"/>
</dbReference>
<dbReference type="Pfam" id="PF00990">
    <property type="entry name" value="GGDEF"/>
    <property type="match status" value="1"/>
</dbReference>
<dbReference type="PROSITE" id="PS50887">
    <property type="entry name" value="GGDEF"/>
    <property type="match status" value="1"/>
</dbReference>
<feature type="domain" description="EAL" evidence="5">
    <location>
        <begin position="300"/>
        <end position="554"/>
    </location>
</feature>
<dbReference type="SUPFAM" id="SSF55073">
    <property type="entry name" value="Nucleotide cyclase"/>
    <property type="match status" value="1"/>
</dbReference>
<dbReference type="SMART" id="SM00091">
    <property type="entry name" value="PAS"/>
    <property type="match status" value="1"/>
</dbReference>
<dbReference type="InterPro" id="IPR001610">
    <property type="entry name" value="PAC"/>
</dbReference>
<dbReference type="NCBIfam" id="TIGR00229">
    <property type="entry name" value="sensory_box"/>
    <property type="match status" value="1"/>
</dbReference>
<dbReference type="RefSeq" id="WP_015634777.1">
    <property type="nucleotide sequence ID" value="NC_021237.1"/>
</dbReference>
<comment type="subcellular location">
    <subcellularLocation>
        <location evidence="2">Cell inner membrane</location>
    </subcellularLocation>
</comment>
<dbReference type="InterPro" id="IPR000160">
    <property type="entry name" value="GGDEF_dom"/>
</dbReference>
<proteinExistence type="predicted"/>
<dbReference type="SMART" id="SM00267">
    <property type="entry name" value="GGDEF"/>
    <property type="match status" value="1"/>
</dbReference>
<evidence type="ECO:0000256" key="1">
    <source>
        <dbReference type="ARBA" id="ARBA00001946"/>
    </source>
</evidence>
<evidence type="ECO:0000259" key="3">
    <source>
        <dbReference type="PROSITE" id="PS50112"/>
    </source>
</evidence>
<organism evidence="7 8">
    <name type="scientific">Pseudomonas protegens (strain DSM 19095 / LMG 27888 / CFBP 6595 / CHA0)</name>
    <dbReference type="NCBI Taxonomy" id="1124983"/>
    <lineage>
        <taxon>Bacteria</taxon>
        <taxon>Pseudomonadati</taxon>
        <taxon>Pseudomonadota</taxon>
        <taxon>Gammaproteobacteria</taxon>
        <taxon>Pseudomonadales</taxon>
        <taxon>Pseudomonadaceae</taxon>
        <taxon>Pseudomonas</taxon>
    </lineage>
</organism>
<dbReference type="InterPro" id="IPR000700">
    <property type="entry name" value="PAS-assoc_C"/>
</dbReference>
<dbReference type="KEGG" id="pprc:PFLCHA0_c19430"/>
<dbReference type="InterPro" id="IPR035965">
    <property type="entry name" value="PAS-like_dom_sf"/>
</dbReference>
<dbReference type="FunFam" id="3.30.70.270:FF:000001">
    <property type="entry name" value="Diguanylate cyclase domain protein"/>
    <property type="match status" value="1"/>
</dbReference>
<dbReference type="GO" id="GO:0005886">
    <property type="term" value="C:plasma membrane"/>
    <property type="evidence" value="ECO:0007669"/>
    <property type="project" value="UniProtKB-SubCell"/>
</dbReference>
<feature type="domain" description="GGDEF" evidence="6">
    <location>
        <begin position="158"/>
        <end position="291"/>
    </location>
</feature>
<dbReference type="AlphaFoldDB" id="A0A2C9EJC6"/>
<evidence type="ECO:0000313" key="7">
    <source>
        <dbReference type="EMBL" id="AGL83725.1"/>
    </source>
</evidence>
<dbReference type="InterPro" id="IPR043128">
    <property type="entry name" value="Rev_trsase/Diguanyl_cyclase"/>
</dbReference>
<dbReference type="Proteomes" id="UP000013940">
    <property type="component" value="Chromosome"/>
</dbReference>
<dbReference type="CDD" id="cd01949">
    <property type="entry name" value="GGDEF"/>
    <property type="match status" value="1"/>
</dbReference>
<evidence type="ECO:0000259" key="4">
    <source>
        <dbReference type="PROSITE" id="PS50113"/>
    </source>
</evidence>
<evidence type="ECO:0000313" key="8">
    <source>
        <dbReference type="Proteomes" id="UP000013940"/>
    </source>
</evidence>
<dbReference type="HOGENOM" id="CLU_000445_70_20_6"/>
<evidence type="ECO:0000256" key="2">
    <source>
        <dbReference type="ARBA" id="ARBA00004533"/>
    </source>
</evidence>
<dbReference type="InterPro" id="IPR029787">
    <property type="entry name" value="Nucleotide_cyclase"/>
</dbReference>
<dbReference type="InterPro" id="IPR000014">
    <property type="entry name" value="PAS"/>
</dbReference>
<dbReference type="Gene3D" id="3.30.70.270">
    <property type="match status" value="1"/>
</dbReference>
<dbReference type="CDD" id="cd01948">
    <property type="entry name" value="EAL"/>
    <property type="match status" value="1"/>
</dbReference>
<dbReference type="PROSITE" id="PS50883">
    <property type="entry name" value="EAL"/>
    <property type="match status" value="1"/>
</dbReference>
<dbReference type="SUPFAM" id="SSF141868">
    <property type="entry name" value="EAL domain-like"/>
    <property type="match status" value="1"/>
</dbReference>
<dbReference type="SMART" id="SM00086">
    <property type="entry name" value="PAC"/>
    <property type="match status" value="1"/>
</dbReference>
<dbReference type="Pfam" id="PF13426">
    <property type="entry name" value="PAS_9"/>
    <property type="match status" value="1"/>
</dbReference>
<dbReference type="Pfam" id="PF00563">
    <property type="entry name" value="EAL"/>
    <property type="match status" value="1"/>
</dbReference>
<feature type="domain" description="PAC" evidence="4">
    <location>
        <begin position="71"/>
        <end position="126"/>
    </location>
</feature>
<dbReference type="SUPFAM" id="SSF55785">
    <property type="entry name" value="PYP-like sensor domain (PAS domain)"/>
    <property type="match status" value="1"/>
</dbReference>
<dbReference type="PANTHER" id="PTHR44757">
    <property type="entry name" value="DIGUANYLATE CYCLASE DGCP"/>
    <property type="match status" value="1"/>
</dbReference>
<dbReference type="NCBIfam" id="TIGR00254">
    <property type="entry name" value="GGDEF"/>
    <property type="match status" value="1"/>
</dbReference>
<dbReference type="PANTHER" id="PTHR44757:SF2">
    <property type="entry name" value="BIOFILM ARCHITECTURE MAINTENANCE PROTEIN MBAA"/>
    <property type="match status" value="1"/>
</dbReference>
<dbReference type="CDD" id="cd00130">
    <property type="entry name" value="PAS"/>
    <property type="match status" value="1"/>
</dbReference>
<dbReference type="PROSITE" id="PS50113">
    <property type="entry name" value="PAC"/>
    <property type="match status" value="1"/>
</dbReference>
<dbReference type="GO" id="GO:0003824">
    <property type="term" value="F:catalytic activity"/>
    <property type="evidence" value="ECO:0007669"/>
    <property type="project" value="UniProtKB-ARBA"/>
</dbReference>
<evidence type="ECO:0000259" key="5">
    <source>
        <dbReference type="PROSITE" id="PS50883"/>
    </source>
</evidence>
<dbReference type="eggNOG" id="COG5001">
    <property type="taxonomic scope" value="Bacteria"/>
</dbReference>
<sequence length="572" mass="64433">MDEKYRRAVDAAAIFSETDLGGSITYVNDLFCQVSGYSREELIGANHRMLSSGLHPPEFFAELWQTITQGRVWKGEICNRAKDGSLYWVDSTMVPLVDQRSGQVVRYVSIRFDVSEKRQLLHSLQWRVGHDVLTGLPNRAFLSDLLHQALDFSRAQDIPLAVCMLDLDGFKAVNDGYGHACGDLLLVEVAARLRSIIRGEDVVARLAGDEFVLILRYVRDMLELRAALQRVLATISQPYSIQGKDINVFASIGVTLYPTDNHDADTLLRHADQAMYVAKQSGRNRFHLFDVLRDREVMVTYQTVEQVRQALLAGELRLYFQPKVNMRTGEVVGFEAMLRWQHPQRGMLGAQEFLQQVEETDLIVEIGEWVMDQVMTRLQGWQQAGLGWPVSLNVAARHFQRPDFVERLKDMLDRYPDVLPALLDLEIVESVAIDNIQRVSDCLDACQGFGVQFSLGDFGTGHSSLSYLKRLRTHTIKIDRLFVRDMLHDADDQALIQALVGLAQAFGRRVVAEGLESLAHGERLMALGCDVAQGDFIAPPMPAEAVLDWVRSFEPPRAWRSDELQGEAMSGG</sequence>
<evidence type="ECO:0000259" key="6">
    <source>
        <dbReference type="PROSITE" id="PS50887"/>
    </source>
</evidence>
<feature type="domain" description="PAS" evidence="3">
    <location>
        <begin position="1"/>
        <end position="56"/>
    </location>
</feature>
<dbReference type="SMART" id="SM00052">
    <property type="entry name" value="EAL"/>
    <property type="match status" value="1"/>
</dbReference>
<name>A0A2C9EJC6_PSEPH</name>
<dbReference type="InterPro" id="IPR001633">
    <property type="entry name" value="EAL_dom"/>
</dbReference>
<dbReference type="EMBL" id="CP003190">
    <property type="protein sequence ID" value="AGL83725.1"/>
    <property type="molecule type" value="Genomic_DNA"/>
</dbReference>
<comment type="cofactor">
    <cofactor evidence="1">
        <name>Mg(2+)</name>
        <dbReference type="ChEBI" id="CHEBI:18420"/>
    </cofactor>
</comment>
<dbReference type="InterPro" id="IPR052155">
    <property type="entry name" value="Biofilm_reg_signaling"/>
</dbReference>
<dbReference type="GeneID" id="57474929"/>
<accession>A0A2C9EJC6</accession>
<gene>
    <name evidence="7" type="ORF">PFLCHA0_c19430</name>
</gene>
<dbReference type="InterPro" id="IPR035919">
    <property type="entry name" value="EAL_sf"/>
</dbReference>
<reference evidence="8" key="1">
    <citation type="journal article" date="2014" name="Genome Announc.">
        <title>Full-genome sequence of the plant growth-promoting bacterium Pseudomonas protegens CHA0.</title>
        <authorList>
            <person name="Jousset A."/>
            <person name="Schuldes J."/>
            <person name="Keel C."/>
            <person name="Maurhofer M."/>
            <person name="Daniel R."/>
            <person name="Scheu S."/>
            <person name="Thuermer A."/>
        </authorList>
    </citation>
    <scope>NUCLEOTIDE SEQUENCE [LARGE SCALE GENOMIC DNA]</scope>
    <source>
        <strain evidence="8">DSM 19095 / LMG 27888 / CFBP 6595 / CHA0</strain>
    </source>
</reference>